<dbReference type="Proteomes" id="UP000583929">
    <property type="component" value="Unassembled WGS sequence"/>
</dbReference>
<evidence type="ECO:0000313" key="7">
    <source>
        <dbReference type="EMBL" id="KAF4387685.1"/>
    </source>
</evidence>
<dbReference type="InterPro" id="IPR023801">
    <property type="entry name" value="His_deacetylse_dom"/>
</dbReference>
<protein>
    <recommendedName>
        <fullName evidence="6">Protein kinase domain-containing protein</fullName>
    </recommendedName>
</protein>
<dbReference type="GO" id="GO:0006325">
    <property type="term" value="P:chromatin organization"/>
    <property type="evidence" value="ECO:0007669"/>
    <property type="project" value="UniProtKB-KW"/>
</dbReference>
<dbReference type="EMBL" id="JAATIQ010000077">
    <property type="protein sequence ID" value="KAF4387685.1"/>
    <property type="molecule type" value="Genomic_DNA"/>
</dbReference>
<accession>A0A7J6GXV6</accession>
<dbReference type="InterPro" id="IPR000286">
    <property type="entry name" value="HDACs"/>
</dbReference>
<dbReference type="GO" id="GO:0005886">
    <property type="term" value="C:plasma membrane"/>
    <property type="evidence" value="ECO:0007669"/>
    <property type="project" value="TreeGrafter"/>
</dbReference>
<dbReference type="InterPro" id="IPR001245">
    <property type="entry name" value="Ser-Thr/Tyr_kinase_cat_dom"/>
</dbReference>
<sequence>MDLFTSPSLLPGNAMLGLNGHGVVGTTTNSFFKKRNRLIVSCLGRTDEKSIVCSNEELKNARLIYAVAPAMGHNKESHPESHFRVPSIVTALQNMELTPEFRGPEIIQLKDFKPASVDDIANVHSTAYVSGLEKAMDKASQQGIIFIEGSGPTYATANTFQDSLTAAGAGLAIVDSVVEASKLNQDQTTGFALIRPPGHHAVPKGPMGFCVFGNVAIAARYAQRVHGLKRVFIIDFDVHHGNGTNDAFYEDPDIFFLSTHQNGSYPGTGKFDEIGQGDGLGATLNLPLPGGSGDIAMRTVFDEVIVPCAQRFKPDIILVSAGYDAHVLDPLASLQFTTGTYYMLASNIQQLAKDLCGGRCVFFLEGGYNLKSLSYSVADSFRAFLGEPSLASQFDNPAILYDEPLTKVKQAIQRVLKMIVNDEEEDEDCYEISVKMLFPTFNNERHLKMIANEVAVASQMSNHRNVLKLLGYCLDSDLFMAISSIFVKNYNAKLCSFYASIPTPEGETHVDTLKGVMKTCSDKYFRISMLLSRGANNNNKNFFLKNGAAVLEQTIRLFNGKSNPLRSYSSQQLNKATNNFHVSRIIHQGGGYQMYRGVLNDGEKDDCGIFVKTFSSEPFSKSGDYLEKIATEIAVASNMSNHNNVLKLLGYCLETKWPMLVYDYFPIQGDLSSFLIHTIEPPLLLPPQLPFETKLRIGIGIANAVAYLHHGHSKTFIHRDIHSGQVLLDQDYGPKLFNFYGSIPIPEGETHVDAEVFGTKGFGPPEVVTQGRYTERSDVCDFGFLFCELLTGKSCGKIFWDNINNGSRYDWNHKSKCELEAKMSLEEDEEIRCQLMECGKLVERCTNKSVEERPNMNNTKVEEDINGFFLRNGGAVLEQTIRLFNGKSNPLRSYSSQQLNNATNNYHVSRIIHQGGGYNMYRGVIDLDDEDCEISVKVYTNHNVSVDFEMIANDVAIASQMSNHKNVLKLLGYCLDRELPILVYELPLQGNLSRFLLYRNENCEKEEPPPPSPSPPLLLPFETKLRIGIGIANALAYLHHGHSKTFIYRDIRKEVVLLDQDYGAKLFDFQASLPIPEGKTHVDVDRVIGTYWYMSPEVRAYGRYTERSDVYGFGVLFSELLSGKSWTYMADPDSAIVDNPYLGASVDNWFDAWKNELKINTLREEGEEEIRGQIMECVKLVEKCTKENVGERPDMVERKQQEQKYNRRRWFNGGAVLEQTILLLNGKSNSLRSYSSHELNMATHNFNPSQIIHASLNYTLYKGSVIVNDDDDEEEISVKMFFPKFNNERHLKMIANEVAVASQMSKHRNVLKLLGYCLDSDLFMAISSIFVQSMEDKDFYQ</sequence>
<dbReference type="GO" id="GO:0007166">
    <property type="term" value="P:cell surface receptor signaling pathway"/>
    <property type="evidence" value="ECO:0007669"/>
    <property type="project" value="InterPro"/>
</dbReference>
<name>A0A7J6GXV6_CANSA</name>
<dbReference type="PANTHER" id="PTHR27005:SF522">
    <property type="entry name" value="NON-FUNCTIONAL PSEUDOKINASE ZED1-LIKE"/>
    <property type="match status" value="1"/>
</dbReference>
<feature type="domain" description="Protein kinase" evidence="6">
    <location>
        <begin position="906"/>
        <end position="1211"/>
    </location>
</feature>
<organism evidence="7 8">
    <name type="scientific">Cannabis sativa</name>
    <name type="common">Hemp</name>
    <name type="synonym">Marijuana</name>
    <dbReference type="NCBI Taxonomy" id="3483"/>
    <lineage>
        <taxon>Eukaryota</taxon>
        <taxon>Viridiplantae</taxon>
        <taxon>Streptophyta</taxon>
        <taxon>Embryophyta</taxon>
        <taxon>Tracheophyta</taxon>
        <taxon>Spermatophyta</taxon>
        <taxon>Magnoliopsida</taxon>
        <taxon>eudicotyledons</taxon>
        <taxon>Gunneridae</taxon>
        <taxon>Pentapetalae</taxon>
        <taxon>rosids</taxon>
        <taxon>fabids</taxon>
        <taxon>Rosales</taxon>
        <taxon>Cannabaceae</taxon>
        <taxon>Cannabis</taxon>
    </lineage>
</organism>
<dbReference type="InterPro" id="IPR023696">
    <property type="entry name" value="Ureohydrolase_dom_sf"/>
</dbReference>
<keyword evidence="3" id="KW-0547">Nucleotide-binding</keyword>
<dbReference type="CDD" id="cd09992">
    <property type="entry name" value="HDAC_classII"/>
    <property type="match status" value="1"/>
</dbReference>
<dbReference type="SUPFAM" id="SSF52768">
    <property type="entry name" value="Arginase/deacetylase"/>
    <property type="match status" value="1"/>
</dbReference>
<dbReference type="Pfam" id="PF07714">
    <property type="entry name" value="PK_Tyr_Ser-Thr"/>
    <property type="match status" value="2"/>
</dbReference>
<dbReference type="PROSITE" id="PS50011">
    <property type="entry name" value="PROTEIN_KINASE_DOM"/>
    <property type="match status" value="2"/>
</dbReference>
<dbReference type="Pfam" id="PF00850">
    <property type="entry name" value="Hist_deacetyl"/>
    <property type="match status" value="1"/>
</dbReference>
<dbReference type="InterPro" id="IPR011009">
    <property type="entry name" value="Kinase-like_dom_sf"/>
</dbReference>
<feature type="domain" description="Protein kinase" evidence="6">
    <location>
        <begin position="580"/>
        <end position="869"/>
    </location>
</feature>
<keyword evidence="8" id="KW-1185">Reference proteome</keyword>
<evidence type="ECO:0000256" key="1">
    <source>
        <dbReference type="ARBA" id="ARBA00001947"/>
    </source>
</evidence>
<dbReference type="GO" id="GO:0004674">
    <property type="term" value="F:protein serine/threonine kinase activity"/>
    <property type="evidence" value="ECO:0007669"/>
    <property type="project" value="TreeGrafter"/>
</dbReference>
<evidence type="ECO:0000256" key="2">
    <source>
        <dbReference type="ARBA" id="ARBA00022491"/>
    </source>
</evidence>
<dbReference type="InterPro" id="IPR037138">
    <property type="entry name" value="His_deacetylse_dom_sf"/>
</dbReference>
<dbReference type="InterPro" id="IPR045274">
    <property type="entry name" value="WAK-like"/>
</dbReference>
<dbReference type="Gene3D" id="3.30.200.20">
    <property type="entry name" value="Phosphorylase Kinase, domain 1"/>
    <property type="match status" value="4"/>
</dbReference>
<evidence type="ECO:0000259" key="6">
    <source>
        <dbReference type="PROSITE" id="PS50011"/>
    </source>
</evidence>
<keyword evidence="5" id="KW-0156">Chromatin regulator</keyword>
<comment type="cofactor">
    <cofactor evidence="1">
        <name>Zn(2+)</name>
        <dbReference type="ChEBI" id="CHEBI:29105"/>
    </cofactor>
</comment>
<dbReference type="PANTHER" id="PTHR27005">
    <property type="entry name" value="WALL-ASSOCIATED RECEPTOR KINASE-LIKE 21"/>
    <property type="match status" value="1"/>
</dbReference>
<dbReference type="SUPFAM" id="SSF56112">
    <property type="entry name" value="Protein kinase-like (PK-like)"/>
    <property type="match status" value="4"/>
</dbReference>
<evidence type="ECO:0000256" key="5">
    <source>
        <dbReference type="ARBA" id="ARBA00022853"/>
    </source>
</evidence>
<reference evidence="7 8" key="1">
    <citation type="journal article" date="2020" name="bioRxiv">
        <title>Sequence and annotation of 42 cannabis genomes reveals extensive copy number variation in cannabinoid synthesis and pathogen resistance genes.</title>
        <authorList>
            <person name="Mckernan K.J."/>
            <person name="Helbert Y."/>
            <person name="Kane L.T."/>
            <person name="Ebling H."/>
            <person name="Zhang L."/>
            <person name="Liu B."/>
            <person name="Eaton Z."/>
            <person name="Mclaughlin S."/>
            <person name="Kingan S."/>
            <person name="Baybayan P."/>
            <person name="Concepcion G."/>
            <person name="Jordan M."/>
            <person name="Riva A."/>
            <person name="Barbazuk W."/>
            <person name="Harkins T."/>
        </authorList>
    </citation>
    <scope>NUCLEOTIDE SEQUENCE [LARGE SCALE GENOMIC DNA]</scope>
    <source>
        <strain evidence="8">cv. Jamaican Lion 4</strain>
        <tissue evidence="7">Leaf</tissue>
    </source>
</reference>
<keyword evidence="2" id="KW-0678">Repressor</keyword>
<dbReference type="PRINTS" id="PR01270">
    <property type="entry name" value="HDASUPER"/>
</dbReference>
<proteinExistence type="predicted"/>
<evidence type="ECO:0000256" key="4">
    <source>
        <dbReference type="ARBA" id="ARBA00022840"/>
    </source>
</evidence>
<keyword evidence="4" id="KW-0067">ATP-binding</keyword>
<evidence type="ECO:0000256" key="3">
    <source>
        <dbReference type="ARBA" id="ARBA00022741"/>
    </source>
</evidence>
<comment type="caution">
    <text evidence="7">The sequence shown here is derived from an EMBL/GenBank/DDBJ whole genome shotgun (WGS) entry which is preliminary data.</text>
</comment>
<dbReference type="Gene3D" id="3.40.800.20">
    <property type="entry name" value="Histone deacetylase domain"/>
    <property type="match status" value="1"/>
</dbReference>
<evidence type="ECO:0000313" key="8">
    <source>
        <dbReference type="Proteomes" id="UP000583929"/>
    </source>
</evidence>
<gene>
    <name evidence="7" type="ORF">G4B88_004012</name>
</gene>
<dbReference type="Gene3D" id="1.10.510.10">
    <property type="entry name" value="Transferase(Phosphotransferase) domain 1"/>
    <property type="match status" value="2"/>
</dbReference>
<dbReference type="GO" id="GO:0005524">
    <property type="term" value="F:ATP binding"/>
    <property type="evidence" value="ECO:0007669"/>
    <property type="project" value="UniProtKB-KW"/>
</dbReference>
<dbReference type="InterPro" id="IPR000719">
    <property type="entry name" value="Prot_kinase_dom"/>
</dbReference>